<keyword evidence="1" id="KW-0812">Transmembrane</keyword>
<name>A0ABV4YIP0_9CYAN</name>
<accession>A0ABV4YIP0</accession>
<dbReference type="RefSeq" id="WP_413260183.1">
    <property type="nucleotide sequence ID" value="NZ_JBHFNS010000092.1"/>
</dbReference>
<feature type="transmembrane region" description="Helical" evidence="1">
    <location>
        <begin position="89"/>
        <end position="109"/>
    </location>
</feature>
<keyword evidence="3" id="KW-1185">Reference proteome</keyword>
<evidence type="ECO:0000313" key="2">
    <source>
        <dbReference type="EMBL" id="MFB2938702.1"/>
    </source>
</evidence>
<feature type="transmembrane region" description="Helical" evidence="1">
    <location>
        <begin position="60"/>
        <end position="83"/>
    </location>
</feature>
<gene>
    <name evidence="2" type="ORF">ACE1B6_25910</name>
</gene>
<evidence type="ECO:0000256" key="1">
    <source>
        <dbReference type="SAM" id="Phobius"/>
    </source>
</evidence>
<protein>
    <recommendedName>
        <fullName evidence="4">Alpha/beta hydrolase</fullName>
    </recommendedName>
</protein>
<keyword evidence="1" id="KW-0472">Membrane</keyword>
<proteinExistence type="predicted"/>
<comment type="caution">
    <text evidence="2">The sequence shown here is derived from an EMBL/GenBank/DDBJ whole genome shotgun (WGS) entry which is preliminary data.</text>
</comment>
<dbReference type="EMBL" id="JBHFNS010000092">
    <property type="protein sequence ID" value="MFB2938702.1"/>
    <property type="molecule type" value="Genomic_DNA"/>
</dbReference>
<organism evidence="2 3">
    <name type="scientific">Floridaenema fluviatile BLCC-F154</name>
    <dbReference type="NCBI Taxonomy" id="3153640"/>
    <lineage>
        <taxon>Bacteria</taxon>
        <taxon>Bacillati</taxon>
        <taxon>Cyanobacteriota</taxon>
        <taxon>Cyanophyceae</taxon>
        <taxon>Oscillatoriophycideae</taxon>
        <taxon>Aerosakkonematales</taxon>
        <taxon>Aerosakkonemataceae</taxon>
        <taxon>Floridanema</taxon>
        <taxon>Floridanema fluviatile</taxon>
    </lineage>
</organism>
<sequence>MSLIICPGIHEPNLTESFLAGLRSLPTNQKPENILIFPTQDYPAYSSGDILQFLRQNHSLSVPIAFISFSAGVVGAIAAAWGWQLLGGQITAFIALDGWGVPLIGNFPIHRLSHDYFTHWSSALLGSGEDSFYAAPSVEHLELWRQPQIVSGWWIHSLNGKTEQKTRITAAQFLTILLERYHS</sequence>
<keyword evidence="1" id="KW-1133">Transmembrane helix</keyword>
<dbReference type="Proteomes" id="UP001576776">
    <property type="component" value="Unassembled WGS sequence"/>
</dbReference>
<evidence type="ECO:0000313" key="3">
    <source>
        <dbReference type="Proteomes" id="UP001576776"/>
    </source>
</evidence>
<reference evidence="2 3" key="1">
    <citation type="submission" date="2024-09" db="EMBL/GenBank/DDBJ databases">
        <title>Floridaenema gen nov. (Aerosakkonemataceae, Aerosakkonematales ord. nov., Cyanobacteria) from benthic tropical and subtropical fresh waters, with the description of four new species.</title>
        <authorList>
            <person name="Moretto J.A."/>
            <person name="Berthold D.E."/>
            <person name="Lefler F.W."/>
            <person name="Huang I.-S."/>
            <person name="Laughinghouse H. IV."/>
        </authorList>
    </citation>
    <scope>NUCLEOTIDE SEQUENCE [LARGE SCALE GENOMIC DNA]</scope>
    <source>
        <strain evidence="2 3">BLCC-F154</strain>
    </source>
</reference>
<evidence type="ECO:0008006" key="4">
    <source>
        <dbReference type="Google" id="ProtNLM"/>
    </source>
</evidence>